<reference evidence="1 2" key="1">
    <citation type="journal article" date="2012" name="Science">
        <title>The Paleozoic origin of enzymatic lignin decomposition reconstructed from 31 fungal genomes.</title>
        <authorList>
            <person name="Floudas D."/>
            <person name="Binder M."/>
            <person name="Riley R."/>
            <person name="Barry K."/>
            <person name="Blanchette R.A."/>
            <person name="Henrissat B."/>
            <person name="Martinez A.T."/>
            <person name="Otillar R."/>
            <person name="Spatafora J.W."/>
            <person name="Yadav J.S."/>
            <person name="Aerts A."/>
            <person name="Benoit I."/>
            <person name="Boyd A."/>
            <person name="Carlson A."/>
            <person name="Copeland A."/>
            <person name="Coutinho P.M."/>
            <person name="de Vries R.P."/>
            <person name="Ferreira P."/>
            <person name="Findley K."/>
            <person name="Foster B."/>
            <person name="Gaskell J."/>
            <person name="Glotzer D."/>
            <person name="Gorecki P."/>
            <person name="Heitman J."/>
            <person name="Hesse C."/>
            <person name="Hori C."/>
            <person name="Igarashi K."/>
            <person name="Jurgens J.A."/>
            <person name="Kallen N."/>
            <person name="Kersten P."/>
            <person name="Kohler A."/>
            <person name="Kuees U."/>
            <person name="Kumar T.K.A."/>
            <person name="Kuo A."/>
            <person name="LaButti K."/>
            <person name="Larrondo L.F."/>
            <person name="Lindquist E."/>
            <person name="Ling A."/>
            <person name="Lombard V."/>
            <person name="Lucas S."/>
            <person name="Lundell T."/>
            <person name="Martin R."/>
            <person name="McLaughlin D.J."/>
            <person name="Morgenstern I."/>
            <person name="Morin E."/>
            <person name="Murat C."/>
            <person name="Nagy L.G."/>
            <person name="Nolan M."/>
            <person name="Ohm R.A."/>
            <person name="Patyshakuliyeva A."/>
            <person name="Rokas A."/>
            <person name="Ruiz-Duenas F.J."/>
            <person name="Sabat G."/>
            <person name="Salamov A."/>
            <person name="Samejima M."/>
            <person name="Schmutz J."/>
            <person name="Slot J.C."/>
            <person name="St John F."/>
            <person name="Stenlid J."/>
            <person name="Sun H."/>
            <person name="Sun S."/>
            <person name="Syed K."/>
            <person name="Tsang A."/>
            <person name="Wiebenga A."/>
            <person name="Young D."/>
            <person name="Pisabarro A."/>
            <person name="Eastwood D.C."/>
            <person name="Martin F."/>
            <person name="Cullen D."/>
            <person name="Grigoriev I.V."/>
            <person name="Hibbett D.S."/>
        </authorList>
    </citation>
    <scope>NUCLEOTIDE SEQUENCE [LARGE SCALE GENOMIC DNA]</scope>
    <source>
        <strain evidence="1 2">DJM-731 SS1</strain>
    </source>
</reference>
<dbReference type="OrthoDB" id="10464159at2759"/>
<accession>M5G4T0</accession>
<protein>
    <submittedName>
        <fullName evidence="1">Uncharacterized protein</fullName>
    </submittedName>
</protein>
<proteinExistence type="predicted"/>
<evidence type="ECO:0000313" key="1">
    <source>
        <dbReference type="EMBL" id="EJU05261.1"/>
    </source>
</evidence>
<gene>
    <name evidence="1" type="ORF">DACRYDRAFT_103754</name>
</gene>
<keyword evidence="2" id="KW-1185">Reference proteome</keyword>
<dbReference type="GeneID" id="63682874"/>
<dbReference type="RefSeq" id="XP_040632155.1">
    <property type="nucleotide sequence ID" value="XM_040767812.1"/>
</dbReference>
<evidence type="ECO:0000313" key="2">
    <source>
        <dbReference type="Proteomes" id="UP000030653"/>
    </source>
</evidence>
<dbReference type="EMBL" id="JH795856">
    <property type="protein sequence ID" value="EJU05261.1"/>
    <property type="molecule type" value="Genomic_DNA"/>
</dbReference>
<name>M5G4T0_DACPD</name>
<dbReference type="HOGENOM" id="CLU_1107084_0_0_1"/>
<dbReference type="AlphaFoldDB" id="M5G4T0"/>
<sequence length="251" mass="27929">MSLRLLPDGTSLPASLSFPKLRYLSLDTSSSSLAFLSRCPALECVKLFYYPGAVYAFGFNQFEDMCQALKRGGSNKTLRILDFAGHSWSTRLYLLAATKLTQLPLESLEVVNMNHSPLNHPPELLEDVINQLLNSVPTLRALGLLQTTPGYDPSGDDQDQWKLRSIAWEAGIVEHIWPRGPKLDYISFAGKESGIVRRLWTADIISSPHDPTKTSYQARLLQETVLCGSRFEGAHSGFPLAVDEAWAEFVD</sequence>
<dbReference type="Proteomes" id="UP000030653">
    <property type="component" value="Unassembled WGS sequence"/>
</dbReference>
<organism evidence="1 2">
    <name type="scientific">Dacryopinax primogenitus (strain DJM 731)</name>
    <name type="common">Brown rot fungus</name>
    <dbReference type="NCBI Taxonomy" id="1858805"/>
    <lineage>
        <taxon>Eukaryota</taxon>
        <taxon>Fungi</taxon>
        <taxon>Dikarya</taxon>
        <taxon>Basidiomycota</taxon>
        <taxon>Agaricomycotina</taxon>
        <taxon>Dacrymycetes</taxon>
        <taxon>Dacrymycetales</taxon>
        <taxon>Dacrymycetaceae</taxon>
        <taxon>Dacryopinax</taxon>
    </lineage>
</organism>